<keyword evidence="6" id="KW-1015">Disulfide bond</keyword>
<sequence length="219" mass="23963">MSLTQELLAANQTNRANIPGETLAKMDAATQALLDDHIEDRAPKAGDTLPGFNLPGVDGSKVSLTDALNGKPFGVVTFYRGGWCPYCNIQLAHLQNRLPEIEALNAELIAITPETPDNSLNTKEKHDLSFAVLSDIDNSYARELGMVFALPDSIREIYGQFGLDVAKFNGNDDWELPLPATFVIKADGEILHAFTPADYTKRLDPDVILEVLRKQQVAA</sequence>
<gene>
    <name evidence="13" type="ORF">FUA23_18060</name>
</gene>
<evidence type="ECO:0000256" key="6">
    <source>
        <dbReference type="ARBA" id="ARBA00023157"/>
    </source>
</evidence>
<evidence type="ECO:0000256" key="2">
    <source>
        <dbReference type="ARBA" id="ARBA00013017"/>
    </source>
</evidence>
<evidence type="ECO:0000256" key="7">
    <source>
        <dbReference type="ARBA" id="ARBA00023284"/>
    </source>
</evidence>
<keyword evidence="5" id="KW-0560">Oxidoreductase</keyword>
<dbReference type="EMBL" id="VOXD01000034">
    <property type="protein sequence ID" value="TXF87605.1"/>
    <property type="molecule type" value="Genomic_DNA"/>
</dbReference>
<dbReference type="GO" id="GO:0005737">
    <property type="term" value="C:cytoplasm"/>
    <property type="evidence" value="ECO:0007669"/>
    <property type="project" value="TreeGrafter"/>
</dbReference>
<keyword evidence="3" id="KW-0575">Peroxidase</keyword>
<comment type="similarity">
    <text evidence="9">Belongs to the peroxiredoxin family. BCP/PrxQ subfamily.</text>
</comment>
<dbReference type="GO" id="GO:0045454">
    <property type="term" value="P:cell redox homeostasis"/>
    <property type="evidence" value="ECO:0007669"/>
    <property type="project" value="TreeGrafter"/>
</dbReference>
<dbReference type="PROSITE" id="PS51352">
    <property type="entry name" value="THIOREDOXIN_2"/>
    <property type="match status" value="1"/>
</dbReference>
<dbReference type="GO" id="GO:0034599">
    <property type="term" value="P:cellular response to oxidative stress"/>
    <property type="evidence" value="ECO:0007669"/>
    <property type="project" value="TreeGrafter"/>
</dbReference>
<dbReference type="PANTHER" id="PTHR42801">
    <property type="entry name" value="THIOREDOXIN-DEPENDENT PEROXIDE REDUCTASE"/>
    <property type="match status" value="1"/>
</dbReference>
<keyword evidence="7" id="KW-0676">Redox-active center</keyword>
<evidence type="ECO:0000256" key="8">
    <source>
        <dbReference type="ARBA" id="ARBA00032824"/>
    </source>
</evidence>
<evidence type="ECO:0000256" key="11">
    <source>
        <dbReference type="ARBA" id="ARBA00049091"/>
    </source>
</evidence>
<dbReference type="SUPFAM" id="SSF52833">
    <property type="entry name" value="Thioredoxin-like"/>
    <property type="match status" value="1"/>
</dbReference>
<dbReference type="PANTHER" id="PTHR42801:SF7">
    <property type="entry name" value="SLL1159 PROTEIN"/>
    <property type="match status" value="1"/>
</dbReference>
<feature type="domain" description="Thioredoxin" evidence="12">
    <location>
        <begin position="43"/>
        <end position="217"/>
    </location>
</feature>
<keyword evidence="14" id="KW-1185">Reference proteome</keyword>
<evidence type="ECO:0000313" key="14">
    <source>
        <dbReference type="Proteomes" id="UP000321907"/>
    </source>
</evidence>
<proteinExistence type="inferred from homology"/>
<dbReference type="CDD" id="cd02970">
    <property type="entry name" value="PRX_like2"/>
    <property type="match status" value="1"/>
</dbReference>
<comment type="function">
    <text evidence="1">Thiol-specific peroxidase that catalyzes the reduction of hydrogen peroxide and organic hydroperoxides to water and alcohols, respectively. Plays a role in cell protection against oxidative stress by detoxifying peroxides and as sensor of hydrogen peroxide-mediated signaling events.</text>
</comment>
<evidence type="ECO:0000256" key="1">
    <source>
        <dbReference type="ARBA" id="ARBA00003330"/>
    </source>
</evidence>
<evidence type="ECO:0000256" key="9">
    <source>
        <dbReference type="ARBA" id="ARBA00038489"/>
    </source>
</evidence>
<dbReference type="Gene3D" id="3.40.30.10">
    <property type="entry name" value="Glutaredoxin"/>
    <property type="match status" value="1"/>
</dbReference>
<evidence type="ECO:0000313" key="13">
    <source>
        <dbReference type="EMBL" id="TXF87605.1"/>
    </source>
</evidence>
<dbReference type="AlphaFoldDB" id="A0A5C7FSD1"/>
<dbReference type="GO" id="GO:0008379">
    <property type="term" value="F:thioredoxin peroxidase activity"/>
    <property type="evidence" value="ECO:0007669"/>
    <property type="project" value="TreeGrafter"/>
</dbReference>
<evidence type="ECO:0000256" key="3">
    <source>
        <dbReference type="ARBA" id="ARBA00022559"/>
    </source>
</evidence>
<comment type="caution">
    <text evidence="13">The sequence shown here is derived from an EMBL/GenBank/DDBJ whole genome shotgun (WGS) entry which is preliminary data.</text>
</comment>
<accession>A0A5C7FSD1</accession>
<dbReference type="OrthoDB" id="9809746at2"/>
<dbReference type="EC" id="1.11.1.24" evidence="2"/>
<reference evidence="13 14" key="1">
    <citation type="submission" date="2019-08" db="EMBL/GenBank/DDBJ databases">
        <title>Lewinella sp. strain SSH13 Genome sequencing and assembly.</title>
        <authorList>
            <person name="Kim I."/>
        </authorList>
    </citation>
    <scope>NUCLEOTIDE SEQUENCE [LARGE SCALE GENOMIC DNA]</scope>
    <source>
        <strain evidence="13 14">SSH13</strain>
    </source>
</reference>
<comment type="catalytic activity">
    <reaction evidence="11">
        <text>a hydroperoxide + [thioredoxin]-dithiol = an alcohol + [thioredoxin]-disulfide + H2O</text>
        <dbReference type="Rhea" id="RHEA:62620"/>
        <dbReference type="Rhea" id="RHEA-COMP:10698"/>
        <dbReference type="Rhea" id="RHEA-COMP:10700"/>
        <dbReference type="ChEBI" id="CHEBI:15377"/>
        <dbReference type="ChEBI" id="CHEBI:29950"/>
        <dbReference type="ChEBI" id="CHEBI:30879"/>
        <dbReference type="ChEBI" id="CHEBI:35924"/>
        <dbReference type="ChEBI" id="CHEBI:50058"/>
        <dbReference type="EC" id="1.11.1.24"/>
    </reaction>
</comment>
<dbReference type="Pfam" id="PF00578">
    <property type="entry name" value="AhpC-TSA"/>
    <property type="match status" value="1"/>
</dbReference>
<dbReference type="InterPro" id="IPR050924">
    <property type="entry name" value="Peroxiredoxin_BCP/PrxQ"/>
</dbReference>
<keyword evidence="4" id="KW-0049">Antioxidant</keyword>
<dbReference type="Proteomes" id="UP000321907">
    <property type="component" value="Unassembled WGS sequence"/>
</dbReference>
<dbReference type="InterPro" id="IPR000866">
    <property type="entry name" value="AhpC/TSA"/>
</dbReference>
<evidence type="ECO:0000256" key="5">
    <source>
        <dbReference type="ARBA" id="ARBA00023002"/>
    </source>
</evidence>
<dbReference type="InterPro" id="IPR036249">
    <property type="entry name" value="Thioredoxin-like_sf"/>
</dbReference>
<protein>
    <recommendedName>
        <fullName evidence="2">thioredoxin-dependent peroxiredoxin</fullName>
        <ecNumber evidence="2">1.11.1.24</ecNumber>
    </recommendedName>
    <alternativeName>
        <fullName evidence="8">Thioredoxin peroxidase</fullName>
    </alternativeName>
    <alternativeName>
        <fullName evidence="10">Thioredoxin-dependent peroxiredoxin Bcp</fullName>
    </alternativeName>
</protein>
<dbReference type="RefSeq" id="WP_147932170.1">
    <property type="nucleotide sequence ID" value="NZ_VOXD01000034.1"/>
</dbReference>
<evidence type="ECO:0000256" key="10">
    <source>
        <dbReference type="ARBA" id="ARBA00042639"/>
    </source>
</evidence>
<dbReference type="InterPro" id="IPR013766">
    <property type="entry name" value="Thioredoxin_domain"/>
</dbReference>
<evidence type="ECO:0000259" key="12">
    <source>
        <dbReference type="PROSITE" id="PS51352"/>
    </source>
</evidence>
<organism evidence="13 14">
    <name type="scientific">Neolewinella aurantiaca</name>
    <dbReference type="NCBI Taxonomy" id="2602767"/>
    <lineage>
        <taxon>Bacteria</taxon>
        <taxon>Pseudomonadati</taxon>
        <taxon>Bacteroidota</taxon>
        <taxon>Saprospiria</taxon>
        <taxon>Saprospirales</taxon>
        <taxon>Lewinellaceae</taxon>
        <taxon>Neolewinella</taxon>
    </lineage>
</organism>
<evidence type="ECO:0000256" key="4">
    <source>
        <dbReference type="ARBA" id="ARBA00022862"/>
    </source>
</evidence>
<name>A0A5C7FSD1_9BACT</name>